<comment type="caution">
    <text evidence="1">The sequence shown here is derived from an EMBL/GenBank/DDBJ whole genome shotgun (WGS) entry which is preliminary data.</text>
</comment>
<proteinExistence type="predicted"/>
<reference evidence="1 2" key="1">
    <citation type="journal article" date="2019" name="Genome Biol. Evol.">
        <title>Insights into the evolution of the New World diploid cottons (Gossypium, subgenus Houzingenia) based on genome sequencing.</title>
        <authorList>
            <person name="Grover C.E."/>
            <person name="Arick M.A. 2nd"/>
            <person name="Thrash A."/>
            <person name="Conover J.L."/>
            <person name="Sanders W.S."/>
            <person name="Peterson D.G."/>
            <person name="Frelichowski J.E."/>
            <person name="Scheffler J.A."/>
            <person name="Scheffler B.E."/>
            <person name="Wendel J.F."/>
        </authorList>
    </citation>
    <scope>NUCLEOTIDE SEQUENCE [LARGE SCALE GENOMIC DNA]</scope>
    <source>
        <strain evidence="1">57</strain>
        <tissue evidence="1">Leaf</tissue>
    </source>
</reference>
<gene>
    <name evidence="1" type="ORF">Goklo_001243</name>
</gene>
<sequence length="28" mass="3312">MPLCASKQCSWENKWGSHQLLSKETQYQ</sequence>
<dbReference type="AlphaFoldDB" id="A0A7J8VZU0"/>
<evidence type="ECO:0000313" key="1">
    <source>
        <dbReference type="EMBL" id="MBA0668315.1"/>
    </source>
</evidence>
<name>A0A7J8VZU0_9ROSI</name>
<organism evidence="1 2">
    <name type="scientific">Gossypium klotzschianum</name>
    <dbReference type="NCBI Taxonomy" id="34286"/>
    <lineage>
        <taxon>Eukaryota</taxon>
        <taxon>Viridiplantae</taxon>
        <taxon>Streptophyta</taxon>
        <taxon>Embryophyta</taxon>
        <taxon>Tracheophyta</taxon>
        <taxon>Spermatophyta</taxon>
        <taxon>Magnoliopsida</taxon>
        <taxon>eudicotyledons</taxon>
        <taxon>Gunneridae</taxon>
        <taxon>Pentapetalae</taxon>
        <taxon>rosids</taxon>
        <taxon>malvids</taxon>
        <taxon>Malvales</taxon>
        <taxon>Malvaceae</taxon>
        <taxon>Malvoideae</taxon>
        <taxon>Gossypium</taxon>
    </lineage>
</organism>
<protein>
    <submittedName>
        <fullName evidence="1">Uncharacterized protein</fullName>
    </submittedName>
</protein>
<accession>A0A7J8VZU0</accession>
<evidence type="ECO:0000313" key="2">
    <source>
        <dbReference type="Proteomes" id="UP000593573"/>
    </source>
</evidence>
<keyword evidence="2" id="KW-1185">Reference proteome</keyword>
<dbReference type="Proteomes" id="UP000593573">
    <property type="component" value="Unassembled WGS sequence"/>
</dbReference>
<dbReference type="EMBL" id="JABFAB010000013">
    <property type="protein sequence ID" value="MBA0668315.1"/>
    <property type="molecule type" value="Genomic_DNA"/>
</dbReference>